<evidence type="ECO:0000259" key="1">
    <source>
        <dbReference type="Pfam" id="PF13443"/>
    </source>
</evidence>
<feature type="domain" description="HTH cro/C1-type" evidence="1">
    <location>
        <begin position="45"/>
        <end position="78"/>
    </location>
</feature>
<dbReference type="Proteomes" id="UP000014060">
    <property type="component" value="Unassembled WGS sequence"/>
</dbReference>
<reference evidence="2 3" key="1">
    <citation type="submission" date="2013-01" db="EMBL/GenBank/DDBJ databases">
        <title>The Genome Sequence of Bacillus cereus TIAC219.</title>
        <authorList>
            <consortium name="The Broad Institute Genome Sequencing Platform"/>
            <consortium name="The Broad Institute Genome Sequencing Center for Infectious Disease"/>
            <person name="Feldgarden M."/>
            <person name="Van der Auwera G.A."/>
            <person name="Mahillon J."/>
            <person name="Duprez V."/>
            <person name="Timmery S."/>
            <person name="Mattelet C."/>
            <person name="Dierick K."/>
            <person name="Sun M."/>
            <person name="Yu Z."/>
            <person name="Zhu L."/>
            <person name="Hu X."/>
            <person name="Shank E.B."/>
            <person name="Swiecicka I."/>
            <person name="Hansen B.M."/>
            <person name="Andrup L."/>
            <person name="Walker B."/>
            <person name="Young S.K."/>
            <person name="Zeng Q."/>
            <person name="Gargeya S."/>
            <person name="Fitzgerald M."/>
            <person name="Haas B."/>
            <person name="Abouelleil A."/>
            <person name="Alvarado L."/>
            <person name="Arachchi H.M."/>
            <person name="Berlin A.M."/>
            <person name="Chapman S.B."/>
            <person name="Dewar J."/>
            <person name="Goldberg J."/>
            <person name="Griggs A."/>
            <person name="Gujja S."/>
            <person name="Hansen M."/>
            <person name="Howarth C."/>
            <person name="Imamovic A."/>
            <person name="Larimer J."/>
            <person name="McCowan C."/>
            <person name="Murphy C."/>
            <person name="Neiman D."/>
            <person name="Pearson M."/>
            <person name="Priest M."/>
            <person name="Roberts A."/>
            <person name="Saif S."/>
            <person name="Shea T."/>
            <person name="Sisk P."/>
            <person name="Sykes S."/>
            <person name="Wortman J."/>
            <person name="Nusbaum C."/>
            <person name="Birren B."/>
        </authorList>
    </citation>
    <scope>NUCLEOTIDE SEQUENCE [LARGE SCALE GENOMIC DNA]</scope>
    <source>
        <strain evidence="2 3">TIAC219</strain>
    </source>
</reference>
<dbReference type="Gene3D" id="1.10.260.40">
    <property type="entry name" value="lambda repressor-like DNA-binding domains"/>
    <property type="match status" value="1"/>
</dbReference>
<dbReference type="AlphaFoldDB" id="A0ABC9SRT1"/>
<comment type="caution">
    <text evidence="2">The sequence shown here is derived from an EMBL/GenBank/DDBJ whole genome shotgun (WGS) entry which is preliminary data.</text>
</comment>
<sequence>MENLAKKKNINVIQEEKPVEKKVSKPLSVDESEYLIREKIIFLHAKKNITMRELSEEIGISQPNLSRFYNQKTKRLSGVAKEKLSRWYKRQVIIDKK</sequence>
<dbReference type="SUPFAM" id="SSF47413">
    <property type="entry name" value="lambda repressor-like DNA-binding domains"/>
    <property type="match status" value="1"/>
</dbReference>
<organism evidence="2 3">
    <name type="scientific">Bacillus cereus TIAC219</name>
    <dbReference type="NCBI Taxonomy" id="718222"/>
    <lineage>
        <taxon>Bacteria</taxon>
        <taxon>Bacillati</taxon>
        <taxon>Bacillota</taxon>
        <taxon>Bacilli</taxon>
        <taxon>Bacillales</taxon>
        <taxon>Bacillaceae</taxon>
        <taxon>Bacillus</taxon>
        <taxon>Bacillus cereus group</taxon>
    </lineage>
</organism>
<protein>
    <recommendedName>
        <fullName evidence="1">HTH cro/C1-type domain-containing protein</fullName>
    </recommendedName>
</protein>
<dbReference type="InterPro" id="IPR001387">
    <property type="entry name" value="Cro/C1-type_HTH"/>
</dbReference>
<dbReference type="InterPro" id="IPR010982">
    <property type="entry name" value="Lambda_DNA-bd_dom_sf"/>
</dbReference>
<evidence type="ECO:0000313" key="2">
    <source>
        <dbReference type="EMBL" id="EOQ58605.1"/>
    </source>
</evidence>
<accession>A0ABC9SRT1</accession>
<proteinExistence type="predicted"/>
<gene>
    <name evidence="2" type="ORF">IAY_05884</name>
</gene>
<name>A0ABC9SRT1_BACCE</name>
<dbReference type="Pfam" id="PF13443">
    <property type="entry name" value="HTH_26"/>
    <property type="match status" value="1"/>
</dbReference>
<dbReference type="EMBL" id="AHCJ01000072">
    <property type="protein sequence ID" value="EOQ58605.1"/>
    <property type="molecule type" value="Genomic_DNA"/>
</dbReference>
<evidence type="ECO:0000313" key="3">
    <source>
        <dbReference type="Proteomes" id="UP000014060"/>
    </source>
</evidence>